<protein>
    <submittedName>
        <fullName evidence="4">Peptidoglycan/xylan/chitin deacetylase (PgdA/CDA1 family)</fullName>
    </submittedName>
</protein>
<dbReference type="Proteomes" id="UP000319671">
    <property type="component" value="Unassembled WGS sequence"/>
</dbReference>
<dbReference type="PROSITE" id="PS51677">
    <property type="entry name" value="NODB"/>
    <property type="match status" value="1"/>
</dbReference>
<dbReference type="GO" id="GO:0016810">
    <property type="term" value="F:hydrolase activity, acting on carbon-nitrogen (but not peptide) bonds"/>
    <property type="evidence" value="ECO:0007669"/>
    <property type="project" value="InterPro"/>
</dbReference>
<proteinExistence type="predicted"/>
<dbReference type="RefSeq" id="WP_144566770.1">
    <property type="nucleotide sequence ID" value="NZ_VIVN01000010.1"/>
</dbReference>
<gene>
    <name evidence="4" type="ORF">FB550_110170</name>
</gene>
<reference evidence="4 5" key="1">
    <citation type="submission" date="2019-06" db="EMBL/GenBank/DDBJ databases">
        <title>Sorghum-associated microbial communities from plants grown in Nebraska, USA.</title>
        <authorList>
            <person name="Schachtman D."/>
        </authorList>
    </citation>
    <scope>NUCLEOTIDE SEQUENCE [LARGE SCALE GENOMIC DNA]</scope>
    <source>
        <strain evidence="4 5">2482</strain>
    </source>
</reference>
<keyword evidence="2" id="KW-0472">Membrane</keyword>
<dbReference type="InterPro" id="IPR050248">
    <property type="entry name" value="Polysacc_deacetylase_ArnD"/>
</dbReference>
<feature type="domain" description="NodB homology" evidence="3">
    <location>
        <begin position="155"/>
        <end position="339"/>
    </location>
</feature>
<dbReference type="Gene3D" id="3.20.20.370">
    <property type="entry name" value="Glycoside hydrolase/deacetylase"/>
    <property type="match status" value="1"/>
</dbReference>
<dbReference type="AlphaFoldDB" id="A0A561D281"/>
<sequence>MRNLKKGWSKGTLVVLLAIGFVYLGVFLSHHFQEITVNKSINHSKNETINRAIAKGPAPEEIIEDTDDLRLEKKERIRKQQEQAIAWRIQLEREKSNVKESTTKEPAAAKPATNATTSSEQTTKESKPAQSEQPNTQPAQSEQPNTPPANPVPQKTVYLTFDDGPSVFSGQIIALLEKYRYKATFFMIDGNIRRYPNAVKLMVQSGETVGLHSVSHNPKIFYASAASIIAELTQNRNTLKEISGVDSYIMRTPYGSVPYMTEEYRKAVHDNGYLMWDWNIDSRDWDYKDARYVNSVITQLNQLANHNGPIVILLHERRETLAHLPQLLDFLSKQGWMSKAIDSSMTPVQFKP</sequence>
<dbReference type="SUPFAM" id="SSF88713">
    <property type="entry name" value="Glycoside hydrolase/deacetylase"/>
    <property type="match status" value="1"/>
</dbReference>
<organism evidence="4 5">
    <name type="scientific">Neobacillus bataviensis</name>
    <dbReference type="NCBI Taxonomy" id="220685"/>
    <lineage>
        <taxon>Bacteria</taxon>
        <taxon>Bacillati</taxon>
        <taxon>Bacillota</taxon>
        <taxon>Bacilli</taxon>
        <taxon>Bacillales</taxon>
        <taxon>Bacillaceae</taxon>
        <taxon>Neobacillus</taxon>
    </lineage>
</organism>
<accession>A0A561D281</accession>
<evidence type="ECO:0000259" key="3">
    <source>
        <dbReference type="PROSITE" id="PS51677"/>
    </source>
</evidence>
<dbReference type="Pfam" id="PF01522">
    <property type="entry name" value="Polysacc_deac_1"/>
    <property type="match status" value="1"/>
</dbReference>
<keyword evidence="2" id="KW-1133">Transmembrane helix</keyword>
<dbReference type="InterPro" id="IPR002509">
    <property type="entry name" value="NODB_dom"/>
</dbReference>
<feature type="transmembrane region" description="Helical" evidence="2">
    <location>
        <begin position="12"/>
        <end position="32"/>
    </location>
</feature>
<dbReference type="PANTHER" id="PTHR10587">
    <property type="entry name" value="GLYCOSYL TRANSFERASE-RELATED"/>
    <property type="match status" value="1"/>
</dbReference>
<evidence type="ECO:0000313" key="4">
    <source>
        <dbReference type="EMBL" id="TWD97563.1"/>
    </source>
</evidence>
<dbReference type="CDD" id="cd10944">
    <property type="entry name" value="CE4_SmPgdA_like"/>
    <property type="match status" value="1"/>
</dbReference>
<evidence type="ECO:0000313" key="5">
    <source>
        <dbReference type="Proteomes" id="UP000319671"/>
    </source>
</evidence>
<evidence type="ECO:0000256" key="2">
    <source>
        <dbReference type="SAM" id="Phobius"/>
    </source>
</evidence>
<feature type="region of interest" description="Disordered" evidence="1">
    <location>
        <begin position="95"/>
        <end position="157"/>
    </location>
</feature>
<feature type="compositionally biased region" description="Low complexity" evidence="1">
    <location>
        <begin position="104"/>
        <end position="121"/>
    </location>
</feature>
<dbReference type="InterPro" id="IPR011330">
    <property type="entry name" value="Glyco_hydro/deAcase_b/a-brl"/>
</dbReference>
<dbReference type="EMBL" id="VIVN01000010">
    <property type="protein sequence ID" value="TWD97563.1"/>
    <property type="molecule type" value="Genomic_DNA"/>
</dbReference>
<feature type="compositionally biased region" description="Polar residues" evidence="1">
    <location>
        <begin position="128"/>
        <end position="144"/>
    </location>
</feature>
<evidence type="ECO:0000256" key="1">
    <source>
        <dbReference type="SAM" id="MobiDB-lite"/>
    </source>
</evidence>
<keyword evidence="5" id="KW-1185">Reference proteome</keyword>
<dbReference type="GO" id="GO:0005975">
    <property type="term" value="P:carbohydrate metabolic process"/>
    <property type="evidence" value="ECO:0007669"/>
    <property type="project" value="InterPro"/>
</dbReference>
<comment type="caution">
    <text evidence="4">The sequence shown here is derived from an EMBL/GenBank/DDBJ whole genome shotgun (WGS) entry which is preliminary data.</text>
</comment>
<keyword evidence="2" id="KW-0812">Transmembrane</keyword>
<dbReference type="PANTHER" id="PTHR10587:SF125">
    <property type="entry name" value="POLYSACCHARIDE DEACETYLASE YHEN-RELATED"/>
    <property type="match status" value="1"/>
</dbReference>
<name>A0A561D281_9BACI</name>